<evidence type="ECO:0000313" key="2">
    <source>
        <dbReference type="EMBL" id="ADL13582.1"/>
    </source>
</evidence>
<evidence type="ECO:0000256" key="1">
    <source>
        <dbReference type="SAM" id="Phobius"/>
    </source>
</evidence>
<dbReference type="AlphaFoldDB" id="D9QT82"/>
<sequence>MELDTQKITLVGILGAVTAILGMTPLGFVPVPTPAGSATIMHIPVVIGAILEGPLVGGLVGFVFGIFSFLRAGNPFVVDPLIGILPRIFIGVLAGYSYRLVKKESIAAGLAAAVGTLTNTIGVLGLAVWRGYLPSTAAVGIGITHGVPEVVVGVIITILVIKVLKNTG</sequence>
<accession>D9QT82</accession>
<gene>
    <name evidence="2" type="ordered locus">Acear_2092</name>
</gene>
<reference evidence="2 3" key="1">
    <citation type="journal article" date="2010" name="Stand. Genomic Sci.">
        <title>Complete genome sequence of Acetohalobium arabaticum type strain (Z-7288).</title>
        <authorList>
            <person name="Sikorski J."/>
            <person name="Lapidus A."/>
            <person name="Chertkov O."/>
            <person name="Lucas S."/>
            <person name="Copeland A."/>
            <person name="Glavina Del Rio T."/>
            <person name="Nolan M."/>
            <person name="Tice H."/>
            <person name="Cheng J.F."/>
            <person name="Han C."/>
            <person name="Brambilla E."/>
            <person name="Pitluck S."/>
            <person name="Liolios K."/>
            <person name="Ivanova N."/>
            <person name="Mavromatis K."/>
            <person name="Mikhailova N."/>
            <person name="Pati A."/>
            <person name="Bruce D."/>
            <person name="Detter C."/>
            <person name="Tapia R."/>
            <person name="Goodwin L."/>
            <person name="Chen A."/>
            <person name="Palaniappan K."/>
            <person name="Land M."/>
            <person name="Hauser L."/>
            <person name="Chang Y.J."/>
            <person name="Jeffries C.D."/>
            <person name="Rohde M."/>
            <person name="Goker M."/>
            <person name="Spring S."/>
            <person name="Woyke T."/>
            <person name="Bristow J."/>
            <person name="Eisen J.A."/>
            <person name="Markowitz V."/>
            <person name="Hugenholtz P."/>
            <person name="Kyrpides N.C."/>
            <person name="Klenk H.P."/>
        </authorList>
    </citation>
    <scope>NUCLEOTIDE SEQUENCE [LARGE SCALE GENOMIC DNA]</scope>
    <source>
        <strain evidence="3">ATCC 49924 / DSM 5501 / Z-7288</strain>
    </source>
</reference>
<dbReference type="RefSeq" id="WP_013279025.1">
    <property type="nucleotide sequence ID" value="NC_014378.1"/>
</dbReference>
<evidence type="ECO:0000313" key="3">
    <source>
        <dbReference type="Proteomes" id="UP000001661"/>
    </source>
</evidence>
<feature type="transmembrane region" description="Helical" evidence="1">
    <location>
        <begin position="12"/>
        <end position="31"/>
    </location>
</feature>
<dbReference type="KEGG" id="aar:Acear_2092"/>
<proteinExistence type="predicted"/>
<keyword evidence="1" id="KW-0812">Transmembrane</keyword>
<dbReference type="Proteomes" id="UP000001661">
    <property type="component" value="Chromosome"/>
</dbReference>
<dbReference type="Pfam" id="PF12822">
    <property type="entry name" value="ECF_trnsprt"/>
    <property type="match status" value="1"/>
</dbReference>
<keyword evidence="1" id="KW-1133">Transmembrane helix</keyword>
<dbReference type="STRING" id="574087.Acear_2092"/>
<feature type="transmembrane region" description="Helical" evidence="1">
    <location>
        <begin position="110"/>
        <end position="132"/>
    </location>
</feature>
<organism evidence="2 3">
    <name type="scientific">Acetohalobium arabaticum (strain ATCC 49924 / DSM 5501 / Z-7288)</name>
    <dbReference type="NCBI Taxonomy" id="574087"/>
    <lineage>
        <taxon>Bacteria</taxon>
        <taxon>Bacillati</taxon>
        <taxon>Bacillota</taxon>
        <taxon>Clostridia</taxon>
        <taxon>Halanaerobiales</taxon>
        <taxon>Halobacteroidaceae</taxon>
        <taxon>Acetohalobium</taxon>
    </lineage>
</organism>
<dbReference type="EMBL" id="CP002105">
    <property type="protein sequence ID" value="ADL13582.1"/>
    <property type="molecule type" value="Genomic_DNA"/>
</dbReference>
<protein>
    <submittedName>
        <fullName evidence="2">Membrane protein</fullName>
    </submittedName>
</protein>
<dbReference type="eggNOG" id="COG4684">
    <property type="taxonomic scope" value="Bacteria"/>
</dbReference>
<dbReference type="HOGENOM" id="CLU_088550_1_0_9"/>
<dbReference type="OrthoDB" id="9813540at2"/>
<feature type="transmembrane region" description="Helical" evidence="1">
    <location>
        <begin position="138"/>
        <end position="161"/>
    </location>
</feature>
<keyword evidence="1" id="KW-0472">Membrane</keyword>
<dbReference type="Gene3D" id="1.10.1760.20">
    <property type="match status" value="1"/>
</dbReference>
<feature type="transmembrane region" description="Helical" evidence="1">
    <location>
        <begin position="43"/>
        <end position="70"/>
    </location>
</feature>
<dbReference type="GO" id="GO:0022857">
    <property type="term" value="F:transmembrane transporter activity"/>
    <property type="evidence" value="ECO:0007669"/>
    <property type="project" value="InterPro"/>
</dbReference>
<feature type="transmembrane region" description="Helical" evidence="1">
    <location>
        <begin position="76"/>
        <end position="98"/>
    </location>
</feature>
<dbReference type="InterPro" id="IPR024529">
    <property type="entry name" value="ECF_trnsprt_substrate-spec"/>
</dbReference>
<name>D9QT82_ACEAZ</name>
<keyword evidence="3" id="KW-1185">Reference proteome</keyword>